<evidence type="ECO:0000259" key="2">
    <source>
        <dbReference type="Pfam" id="PF18291"/>
    </source>
</evidence>
<evidence type="ECO:0000313" key="4">
    <source>
        <dbReference type="Proteomes" id="UP001163821"/>
    </source>
</evidence>
<gene>
    <name evidence="3" type="ORF">N2K84_00990</name>
</gene>
<sequence>MDKKIAHYLFSHKTNDMTIRYNVTRLGQPGQKDGGVYRYYPRISNRKKIGLDELATLIAGKCTLHQADLHAALSALTEEIPKLLLDNYSVELGRLGIFSLHVQCDGSDTPEAVNETNIRKINMVFRAGNHIKKLLRTASFSKIAGK</sequence>
<protein>
    <recommendedName>
        <fullName evidence="2">HU domain-containing protein</fullName>
    </recommendedName>
</protein>
<organism evidence="3 4">
    <name type="scientific">Gaoshiqia sediminis</name>
    <dbReference type="NCBI Taxonomy" id="2986998"/>
    <lineage>
        <taxon>Bacteria</taxon>
        <taxon>Pseudomonadati</taxon>
        <taxon>Bacteroidota</taxon>
        <taxon>Bacteroidia</taxon>
        <taxon>Marinilabiliales</taxon>
        <taxon>Prolixibacteraceae</taxon>
        <taxon>Gaoshiqia</taxon>
    </lineage>
</organism>
<reference evidence="3" key="1">
    <citation type="submission" date="2022-10" db="EMBL/GenBank/DDBJ databases">
        <title>Gaoshiqiia sediminis gen. nov., sp. nov., isolated from coastal sediment.</title>
        <authorList>
            <person name="Yu W.X."/>
            <person name="Mu D.S."/>
            <person name="Du J.Z."/>
            <person name="Liang Y.Q."/>
        </authorList>
    </citation>
    <scope>NUCLEOTIDE SEQUENCE</scope>
    <source>
        <strain evidence="3">A06</strain>
    </source>
</reference>
<proteinExistence type="predicted"/>
<dbReference type="RefSeq" id="WP_282589888.1">
    <property type="nucleotide sequence ID" value="NZ_JAPAAF010000001.1"/>
</dbReference>
<comment type="caution">
    <text evidence="3">The sequence shown here is derived from an EMBL/GenBank/DDBJ whole genome shotgun (WGS) entry which is preliminary data.</text>
</comment>
<dbReference type="InterPro" id="IPR010992">
    <property type="entry name" value="IHF-like_DNA-bd_dom_sf"/>
</dbReference>
<evidence type="ECO:0000256" key="1">
    <source>
        <dbReference type="ARBA" id="ARBA00023125"/>
    </source>
</evidence>
<keyword evidence="4" id="KW-1185">Reference proteome</keyword>
<dbReference type="InterPro" id="IPR041607">
    <property type="entry name" value="HU-HIG"/>
</dbReference>
<feature type="domain" description="HU" evidence="2">
    <location>
        <begin position="17"/>
        <end position="142"/>
    </location>
</feature>
<dbReference type="Proteomes" id="UP001163821">
    <property type="component" value="Unassembled WGS sequence"/>
</dbReference>
<name>A0AA41Y3N9_9BACT</name>
<dbReference type="GO" id="GO:0003677">
    <property type="term" value="F:DNA binding"/>
    <property type="evidence" value="ECO:0007669"/>
    <property type="project" value="UniProtKB-KW"/>
</dbReference>
<dbReference type="EMBL" id="JAPAAF010000001">
    <property type="protein sequence ID" value="MCW0481284.1"/>
    <property type="molecule type" value="Genomic_DNA"/>
</dbReference>
<keyword evidence="1" id="KW-0238">DNA-binding</keyword>
<accession>A0AA41Y3N9</accession>
<dbReference type="AlphaFoldDB" id="A0AA41Y3N9"/>
<evidence type="ECO:0000313" key="3">
    <source>
        <dbReference type="EMBL" id="MCW0481284.1"/>
    </source>
</evidence>
<dbReference type="Pfam" id="PF18291">
    <property type="entry name" value="HU-HIG"/>
    <property type="match status" value="1"/>
</dbReference>
<dbReference type="SUPFAM" id="SSF47729">
    <property type="entry name" value="IHF-like DNA-binding proteins"/>
    <property type="match status" value="1"/>
</dbReference>